<evidence type="ECO:0000313" key="6">
    <source>
        <dbReference type="EMBL" id="CAH0997865.1"/>
    </source>
</evidence>
<dbReference type="Pfam" id="PF07971">
    <property type="entry name" value="Glyco_hydro_92"/>
    <property type="match status" value="1"/>
</dbReference>
<gene>
    <name evidence="6" type="ORF">EMA8858_03999</name>
</gene>
<keyword evidence="3" id="KW-0106">Calcium</keyword>
<protein>
    <recommendedName>
        <fullName evidence="8">Alpha-1,2-mannosidase</fullName>
    </recommendedName>
</protein>
<dbReference type="InterPro" id="IPR005887">
    <property type="entry name" value="GH92_a_mannosidase_put"/>
</dbReference>
<dbReference type="EMBL" id="CAKLPY010000007">
    <property type="protein sequence ID" value="CAH0997865.1"/>
    <property type="molecule type" value="Genomic_DNA"/>
</dbReference>
<dbReference type="InterPro" id="IPR014718">
    <property type="entry name" value="GH-type_carb-bd"/>
</dbReference>
<dbReference type="InterPro" id="IPR008928">
    <property type="entry name" value="6-hairpin_glycosidase_sf"/>
</dbReference>
<dbReference type="NCBIfam" id="TIGR01180">
    <property type="entry name" value="aman2_put"/>
    <property type="match status" value="1"/>
</dbReference>
<dbReference type="Gene3D" id="1.20.1050.60">
    <property type="entry name" value="alpha-1,2-mannosidase"/>
    <property type="match status" value="1"/>
</dbReference>
<comment type="subunit">
    <text evidence="2">Monomer.</text>
</comment>
<evidence type="ECO:0000259" key="5">
    <source>
        <dbReference type="Pfam" id="PF17678"/>
    </source>
</evidence>
<dbReference type="Gene3D" id="3.30.2080.10">
    <property type="entry name" value="GH92 mannosidase domain"/>
    <property type="match status" value="1"/>
</dbReference>
<dbReference type="Pfam" id="PF17678">
    <property type="entry name" value="Glyco_hydro_92N"/>
    <property type="match status" value="1"/>
</dbReference>
<dbReference type="Gene3D" id="2.70.98.10">
    <property type="match status" value="1"/>
</dbReference>
<dbReference type="Gene3D" id="1.20.1610.10">
    <property type="entry name" value="alpha-1,2-mannosidases domains"/>
    <property type="match status" value="1"/>
</dbReference>
<organism evidence="6 7">
    <name type="scientific">Emticicia aquatica</name>
    <dbReference type="NCBI Taxonomy" id="1681835"/>
    <lineage>
        <taxon>Bacteria</taxon>
        <taxon>Pseudomonadati</taxon>
        <taxon>Bacteroidota</taxon>
        <taxon>Cytophagia</taxon>
        <taxon>Cytophagales</taxon>
        <taxon>Leadbetterellaceae</taxon>
        <taxon>Emticicia</taxon>
    </lineage>
</organism>
<evidence type="ECO:0000256" key="2">
    <source>
        <dbReference type="ARBA" id="ARBA00011245"/>
    </source>
</evidence>
<keyword evidence="7" id="KW-1185">Reference proteome</keyword>
<name>A0ABM9AWI1_9BACT</name>
<comment type="caution">
    <text evidence="6">The sequence shown here is derived from an EMBL/GenBank/DDBJ whole genome shotgun (WGS) entry which is preliminary data.</text>
</comment>
<dbReference type="PANTHER" id="PTHR12143:SF43">
    <property type="entry name" value="PUTATIVE-RELATED"/>
    <property type="match status" value="1"/>
</dbReference>
<evidence type="ECO:0008006" key="8">
    <source>
        <dbReference type="Google" id="ProtNLM"/>
    </source>
</evidence>
<accession>A0ABM9AWI1</accession>
<dbReference type="PANTHER" id="PTHR12143">
    <property type="entry name" value="PEPTIDE N-GLYCANASE PNGASE -RELATED"/>
    <property type="match status" value="1"/>
</dbReference>
<proteinExistence type="predicted"/>
<comment type="cofactor">
    <cofactor evidence="1">
        <name>Ca(2+)</name>
        <dbReference type="ChEBI" id="CHEBI:29108"/>
    </cofactor>
</comment>
<evidence type="ECO:0000256" key="1">
    <source>
        <dbReference type="ARBA" id="ARBA00001913"/>
    </source>
</evidence>
<dbReference type="SUPFAM" id="SSF48208">
    <property type="entry name" value="Six-hairpin glycosidases"/>
    <property type="match status" value="1"/>
</dbReference>
<dbReference type="InterPro" id="IPR041371">
    <property type="entry name" value="GH92_N"/>
</dbReference>
<sequence length="761" mass="87293">MKKSLFALLIVSFCSFGQNEKLENLVNYVNPLVGTDSKFEFSNGNTYPAIALPWGMNFWTPQTNKMGDGWCYQYSSNKIRGFKQTHQPSPWINDYGVFSIFATTEKLVFDENKRESWFSHKAEVSKPHYYKAYLSDYNTTVEITPTERAARFRITYPQTDKAYLIVDGFFKKSSIKIFPKERKITGYASNASSGVPDNFKNYFVIYFDKEFEEVYGVKDGEIKLNNLEIESNHVGSIIRFKTKTNEQVNLKIGSSFISLEQAELNLKTEIGEQSFDQLVAQGAKVWNTQLNRIKVEGGSDDELRTFYSALYHTMLFPRKFYEIDKDKKIVHYSPYNGKIAEGYMFTDNGFWDTFRAVFPFFNLMFPEMNAQIMEGLANTYKESGWLPEWASPGHRDCMVGSNSASIIADAYLKGVKIQEIEKLYEAITKNANQEGPLSSVGRLGVRYYNDLGYVPYDVGINENTARTLEYAYDDFTIWKLAKLLKRPQSEIDLYAKRAQNYRNVFDKDINFVRGKNKNGTFQSPFRPDKWGDAFTEGCSWHWTWCVFHDIQGLSDLMGGKKNFVAKLDSVFTAPPTFDFSYYGIQIHEITEMLVMNMGQYAHGNQPIQHMPYLYNYAGEPWKTQFHVRNIMKKLYSPQPDGLCGDEDNGQTSAWYVFSALGMYPVAPGTDQYVLGSPLFKKATIQLQNGKKFSIIAPENNSENIYVSSANLNNANYTKNYLNFTDIMKGGSLKLGMSAKPNRNKGIKETDFPYSMSNELKK</sequence>
<evidence type="ECO:0000256" key="3">
    <source>
        <dbReference type="ARBA" id="ARBA00022837"/>
    </source>
</evidence>
<feature type="domain" description="Glycosyl hydrolase family 92" evidence="4">
    <location>
        <begin position="261"/>
        <end position="737"/>
    </location>
</feature>
<dbReference type="RefSeq" id="WP_238808672.1">
    <property type="nucleotide sequence ID" value="NZ_CAKLPY010000007.1"/>
</dbReference>
<dbReference type="InterPro" id="IPR012939">
    <property type="entry name" value="Glyco_hydro_92"/>
</dbReference>
<evidence type="ECO:0000313" key="7">
    <source>
        <dbReference type="Proteomes" id="UP000837932"/>
    </source>
</evidence>
<dbReference type="Proteomes" id="UP000837932">
    <property type="component" value="Unassembled WGS sequence"/>
</dbReference>
<dbReference type="InterPro" id="IPR050883">
    <property type="entry name" value="PNGase"/>
</dbReference>
<feature type="domain" description="Glycosyl hydrolase family 92 N-terminal" evidence="5">
    <location>
        <begin position="28"/>
        <end position="255"/>
    </location>
</feature>
<evidence type="ECO:0000259" key="4">
    <source>
        <dbReference type="Pfam" id="PF07971"/>
    </source>
</evidence>
<reference evidence="6" key="1">
    <citation type="submission" date="2021-12" db="EMBL/GenBank/DDBJ databases">
        <authorList>
            <person name="Rodrigo-Torres L."/>
            <person name="Arahal R. D."/>
            <person name="Lucena T."/>
        </authorList>
    </citation>
    <scope>NUCLEOTIDE SEQUENCE</scope>
    <source>
        <strain evidence="6">CECT 8858</strain>
    </source>
</reference>